<keyword evidence="3" id="KW-1185">Reference proteome</keyword>
<dbReference type="Proteomes" id="UP001162156">
    <property type="component" value="Unassembled WGS sequence"/>
</dbReference>
<feature type="non-terminal residue" evidence="2">
    <location>
        <position position="1"/>
    </location>
</feature>
<proteinExistence type="predicted"/>
<comment type="caution">
    <text evidence="2">The sequence shown here is derived from an EMBL/GenBank/DDBJ whole genome shotgun (WGS) entry which is preliminary data.</text>
</comment>
<protein>
    <recommendedName>
        <fullName evidence="4">Vitellogenin</fullName>
    </recommendedName>
</protein>
<feature type="region of interest" description="Disordered" evidence="1">
    <location>
        <begin position="211"/>
        <end position="230"/>
    </location>
</feature>
<sequence length="293" mass="32797">SIKINGYCPAKLNVFENRETGYVKVNFPKTHVGHGMDLGRMTLSKSEQEEIAAKISQKIPFDQILNMQQQVSTVTQEDVDDQNLFMSVDPRQDDCIKLTTTKNTEMKKYCGKKKIEALKASLKRKFDEILEDVNNTEEYGVVEKALLPLKPILSSLKKQTVVSTSLVPVPQISPVNAITMSSTSFEFHNNVSRDLSSDDLDNDGFSHLSSYSANSTNSANPTSDTTNNSYQNSNILNDELSVNLYSKNTIDLLREWALTQKINHTALNALFPILNREDCGSCFKGLPKDARTF</sequence>
<dbReference type="PANTHER" id="PTHR33936:SF24">
    <property type="entry name" value="C2H2-TYPE DOMAIN-CONTAINING PROTEIN"/>
    <property type="match status" value="1"/>
</dbReference>
<dbReference type="EMBL" id="JANEYF010002960">
    <property type="protein sequence ID" value="KAJ8940655.1"/>
    <property type="molecule type" value="Genomic_DNA"/>
</dbReference>
<reference evidence="2" key="1">
    <citation type="journal article" date="2023" name="Insect Mol. Biol.">
        <title>Genome sequencing provides insights into the evolution of gene families encoding plant cell wall-degrading enzymes in longhorned beetles.</title>
        <authorList>
            <person name="Shin N.R."/>
            <person name="Okamura Y."/>
            <person name="Kirsch R."/>
            <person name="Pauchet Y."/>
        </authorList>
    </citation>
    <scope>NUCLEOTIDE SEQUENCE</scope>
    <source>
        <strain evidence="2">RBIC_L_NR</strain>
    </source>
</reference>
<feature type="compositionally biased region" description="Low complexity" evidence="1">
    <location>
        <begin position="211"/>
        <end position="229"/>
    </location>
</feature>
<evidence type="ECO:0000313" key="2">
    <source>
        <dbReference type="EMBL" id="KAJ8940655.1"/>
    </source>
</evidence>
<dbReference type="AlphaFoldDB" id="A0AAV8XQW5"/>
<gene>
    <name evidence="2" type="ORF">NQ314_010641</name>
</gene>
<organism evidence="2 3">
    <name type="scientific">Rhamnusium bicolor</name>
    <dbReference type="NCBI Taxonomy" id="1586634"/>
    <lineage>
        <taxon>Eukaryota</taxon>
        <taxon>Metazoa</taxon>
        <taxon>Ecdysozoa</taxon>
        <taxon>Arthropoda</taxon>
        <taxon>Hexapoda</taxon>
        <taxon>Insecta</taxon>
        <taxon>Pterygota</taxon>
        <taxon>Neoptera</taxon>
        <taxon>Endopterygota</taxon>
        <taxon>Coleoptera</taxon>
        <taxon>Polyphaga</taxon>
        <taxon>Cucujiformia</taxon>
        <taxon>Chrysomeloidea</taxon>
        <taxon>Cerambycidae</taxon>
        <taxon>Lepturinae</taxon>
        <taxon>Rhagiini</taxon>
        <taxon>Rhamnusium</taxon>
    </lineage>
</organism>
<evidence type="ECO:0000313" key="3">
    <source>
        <dbReference type="Proteomes" id="UP001162156"/>
    </source>
</evidence>
<dbReference type="InterPro" id="IPR052797">
    <property type="entry name" value="RegFact_GeneExpr_CellDeath"/>
</dbReference>
<evidence type="ECO:0008006" key="4">
    <source>
        <dbReference type="Google" id="ProtNLM"/>
    </source>
</evidence>
<name>A0AAV8XQW5_9CUCU</name>
<evidence type="ECO:0000256" key="1">
    <source>
        <dbReference type="SAM" id="MobiDB-lite"/>
    </source>
</evidence>
<accession>A0AAV8XQW5</accession>
<dbReference type="PANTHER" id="PTHR33936">
    <property type="entry name" value="PROTEIN CBG17840"/>
    <property type="match status" value="1"/>
</dbReference>